<reference evidence="2" key="1">
    <citation type="submission" date="2023-06" db="EMBL/GenBank/DDBJ databases">
        <authorList>
            <consortium name="Lawrence Berkeley National Laboratory"/>
            <person name="Ahrendt S."/>
            <person name="Sahu N."/>
            <person name="Indic B."/>
            <person name="Wong-Bajracharya J."/>
            <person name="Merenyi Z."/>
            <person name="Ke H.-M."/>
            <person name="Monk M."/>
            <person name="Kocsube S."/>
            <person name="Drula E."/>
            <person name="Lipzen A."/>
            <person name="Balint B."/>
            <person name="Henrissat B."/>
            <person name="Andreopoulos B."/>
            <person name="Martin F.M."/>
            <person name="Harder C.B."/>
            <person name="Rigling D."/>
            <person name="Ford K.L."/>
            <person name="Foster G.D."/>
            <person name="Pangilinan J."/>
            <person name="Papanicolaou A."/>
            <person name="Barry K."/>
            <person name="LaButti K."/>
            <person name="Viragh M."/>
            <person name="Koriabine M."/>
            <person name="Yan M."/>
            <person name="Riley R."/>
            <person name="Champramary S."/>
            <person name="Plett K.L."/>
            <person name="Tsai I.J."/>
            <person name="Slot J."/>
            <person name="Sipos G."/>
            <person name="Plett J."/>
            <person name="Nagy L.G."/>
            <person name="Grigoriev I.V."/>
        </authorList>
    </citation>
    <scope>NUCLEOTIDE SEQUENCE</scope>
    <source>
        <strain evidence="2">CCBAS 213</strain>
    </source>
</reference>
<protein>
    <recommendedName>
        <fullName evidence="4">HNH nuclease domain-containing protein</fullName>
    </recommendedName>
</protein>
<gene>
    <name evidence="2" type="ORF">EV420DRAFT_1649601</name>
</gene>
<name>A0AA39MQN7_ARMTA</name>
<accession>A0AA39MQN7</accession>
<sequence>MATPEQRCVRLYVLLRGPDNAPASEFWLPCLEIPIDRLTELLSKPYRWLCYAGYCIMGVEGSLSFSSTDLGRAGGPIIPIDPDFEDGTVTTLSENRSSTFRTSIVERDGTCVAVDDPPFVCEAAHLIGHNKGSEYIERFTQRRGGGDVVTCIDDPRTGLLVNKIFHIVLGRSVAILPTPNFIMKTTDVVQGTAPDEARWTVQDFAEPRVQLEPRISVSAFQLVRPSAYPPISQLDTWPPQCLFAAVYASALITTWPVDEFLTQVRSMWTNSFYPGGKAISDQRKAERKSKVQKSIRNEQEDEVDVFDVLLMLQDLSAYNTAGNPISQHSSAQKAMEEAQEKVGPWLQNVH</sequence>
<dbReference type="Proteomes" id="UP001175211">
    <property type="component" value="Unassembled WGS sequence"/>
</dbReference>
<feature type="region of interest" description="Disordered" evidence="1">
    <location>
        <begin position="326"/>
        <end position="350"/>
    </location>
</feature>
<dbReference type="RefSeq" id="XP_060324400.1">
    <property type="nucleotide sequence ID" value="XM_060478334.1"/>
</dbReference>
<evidence type="ECO:0000256" key="1">
    <source>
        <dbReference type="SAM" id="MobiDB-lite"/>
    </source>
</evidence>
<evidence type="ECO:0008006" key="4">
    <source>
        <dbReference type="Google" id="ProtNLM"/>
    </source>
</evidence>
<evidence type="ECO:0000313" key="2">
    <source>
        <dbReference type="EMBL" id="KAK0442713.1"/>
    </source>
</evidence>
<dbReference type="AlphaFoldDB" id="A0AA39MQN7"/>
<dbReference type="EMBL" id="JAUEPS010000063">
    <property type="protein sequence ID" value="KAK0442713.1"/>
    <property type="molecule type" value="Genomic_DNA"/>
</dbReference>
<evidence type="ECO:0000313" key="3">
    <source>
        <dbReference type="Proteomes" id="UP001175211"/>
    </source>
</evidence>
<keyword evidence="3" id="KW-1185">Reference proteome</keyword>
<dbReference type="GeneID" id="85361882"/>
<organism evidence="2 3">
    <name type="scientific">Armillaria tabescens</name>
    <name type="common">Ringless honey mushroom</name>
    <name type="synonym">Agaricus tabescens</name>
    <dbReference type="NCBI Taxonomy" id="1929756"/>
    <lineage>
        <taxon>Eukaryota</taxon>
        <taxon>Fungi</taxon>
        <taxon>Dikarya</taxon>
        <taxon>Basidiomycota</taxon>
        <taxon>Agaricomycotina</taxon>
        <taxon>Agaricomycetes</taxon>
        <taxon>Agaricomycetidae</taxon>
        <taxon>Agaricales</taxon>
        <taxon>Marasmiineae</taxon>
        <taxon>Physalacriaceae</taxon>
        <taxon>Desarmillaria</taxon>
    </lineage>
</organism>
<comment type="caution">
    <text evidence="2">The sequence shown here is derived from an EMBL/GenBank/DDBJ whole genome shotgun (WGS) entry which is preliminary data.</text>
</comment>
<proteinExistence type="predicted"/>